<organism evidence="14">
    <name type="scientific">Coleonyx variegatus</name>
    <name type="common">Western banded gecko</name>
    <name type="synonym">Stenodactylus variegatus</name>
    <dbReference type="NCBI Taxonomy" id="52435"/>
    <lineage>
        <taxon>Eukaryota</taxon>
        <taxon>Metazoa</taxon>
        <taxon>Chordata</taxon>
        <taxon>Craniata</taxon>
        <taxon>Vertebrata</taxon>
        <taxon>Euteleostomi</taxon>
        <taxon>Lepidosauria</taxon>
        <taxon>Squamata</taxon>
        <taxon>Bifurcata</taxon>
        <taxon>Gekkota</taxon>
        <taxon>Eublepharidae</taxon>
        <taxon>Eublepharinae</taxon>
        <taxon>Coleonyx</taxon>
    </lineage>
</organism>
<comment type="subcellular location">
    <subcellularLocation>
        <location evidence="1 12">Mitochondrion membrane</location>
        <topology evidence="1 12">Single-pass membrane protein</topology>
    </subcellularLocation>
</comment>
<evidence type="ECO:0000256" key="2">
    <source>
        <dbReference type="ARBA" id="ARBA00008892"/>
    </source>
</evidence>
<evidence type="ECO:0000256" key="11">
    <source>
        <dbReference type="ARBA" id="ARBA00023310"/>
    </source>
</evidence>
<keyword evidence="3 12" id="KW-0813">Transport</keyword>
<evidence type="ECO:0000313" key="14">
    <source>
        <dbReference type="EMBL" id="BAF43970.1"/>
    </source>
</evidence>
<keyword evidence="7 13" id="KW-1133">Transmembrane helix</keyword>
<dbReference type="GO" id="GO:0015078">
    <property type="term" value="F:proton transmembrane transporter activity"/>
    <property type="evidence" value="ECO:0007669"/>
    <property type="project" value="InterPro"/>
</dbReference>
<reference evidence="14" key="1">
    <citation type="journal article" date="2007" name="Gene">
        <title>Mitochondrial genomes from major lizard families suggest their phylogenetic relationships and ancient radiations.</title>
        <authorList>
            <person name="Kumazawa Y."/>
        </authorList>
    </citation>
    <scope>NUCLEOTIDE SEQUENCE</scope>
</reference>
<evidence type="ECO:0000256" key="12">
    <source>
        <dbReference type="RuleBase" id="RU003661"/>
    </source>
</evidence>
<keyword evidence="6 12" id="KW-0375">Hydrogen ion transport</keyword>
<proteinExistence type="inferred from homology"/>
<dbReference type="GO" id="GO:0015986">
    <property type="term" value="P:proton motive force-driven ATP synthesis"/>
    <property type="evidence" value="ECO:0007669"/>
    <property type="project" value="InterPro"/>
</dbReference>
<evidence type="ECO:0000256" key="3">
    <source>
        <dbReference type="ARBA" id="ARBA00022448"/>
    </source>
</evidence>
<keyword evidence="9 12" id="KW-0496">Mitochondrion</keyword>
<accession>A1IGD3</accession>
<evidence type="ECO:0000256" key="1">
    <source>
        <dbReference type="ARBA" id="ARBA00004304"/>
    </source>
</evidence>
<gene>
    <name evidence="14" type="primary">ATPase 8</name>
</gene>
<evidence type="ECO:0000256" key="13">
    <source>
        <dbReference type="SAM" id="Phobius"/>
    </source>
</evidence>
<evidence type="ECO:0000256" key="6">
    <source>
        <dbReference type="ARBA" id="ARBA00022781"/>
    </source>
</evidence>
<dbReference type="AlphaFoldDB" id="A1IGD3"/>
<feature type="transmembrane region" description="Helical" evidence="13">
    <location>
        <begin position="6"/>
        <end position="28"/>
    </location>
</feature>
<name>A1IGD3_COLVA</name>
<comment type="similarity">
    <text evidence="2 12">Belongs to the ATPase protein 8 family.</text>
</comment>
<dbReference type="Pfam" id="PF00895">
    <property type="entry name" value="ATP-synt_8"/>
    <property type="match status" value="1"/>
</dbReference>
<keyword evidence="5 12" id="KW-0812">Transmembrane</keyword>
<evidence type="ECO:0000256" key="4">
    <source>
        <dbReference type="ARBA" id="ARBA00022547"/>
    </source>
</evidence>
<protein>
    <recommendedName>
        <fullName evidence="12">ATP synthase complex subunit 8</fullName>
    </recommendedName>
</protein>
<keyword evidence="8 12" id="KW-0406">Ion transport</keyword>
<sequence length="53" mass="6101">MPQLNPGPWYLTMVAAWTIILLSTPTLMKIKTPHQPKLTKNGAQKPTWTWPWS</sequence>
<dbReference type="GO" id="GO:0045259">
    <property type="term" value="C:proton-transporting ATP synthase complex"/>
    <property type="evidence" value="ECO:0007669"/>
    <property type="project" value="UniProtKB-KW"/>
</dbReference>
<geneLocation type="mitochondrion" evidence="14"/>
<evidence type="ECO:0000256" key="10">
    <source>
        <dbReference type="ARBA" id="ARBA00023136"/>
    </source>
</evidence>
<keyword evidence="10 13" id="KW-0472">Membrane</keyword>
<dbReference type="EMBL" id="AB114446">
    <property type="protein sequence ID" value="BAF43970.1"/>
    <property type="molecule type" value="Genomic_DNA"/>
</dbReference>
<keyword evidence="11" id="KW-0066">ATP synthesis</keyword>
<evidence type="ECO:0000256" key="7">
    <source>
        <dbReference type="ARBA" id="ARBA00022989"/>
    </source>
</evidence>
<dbReference type="GO" id="GO:0031966">
    <property type="term" value="C:mitochondrial membrane"/>
    <property type="evidence" value="ECO:0007669"/>
    <property type="project" value="UniProtKB-SubCell"/>
</dbReference>
<evidence type="ECO:0000256" key="5">
    <source>
        <dbReference type="ARBA" id="ARBA00022692"/>
    </source>
</evidence>
<evidence type="ECO:0000256" key="9">
    <source>
        <dbReference type="ARBA" id="ARBA00023128"/>
    </source>
</evidence>
<keyword evidence="4 12" id="KW-0138">CF(0)</keyword>
<evidence type="ECO:0000256" key="8">
    <source>
        <dbReference type="ARBA" id="ARBA00023065"/>
    </source>
</evidence>
<dbReference type="InterPro" id="IPR001421">
    <property type="entry name" value="ATP8_metazoa"/>
</dbReference>